<keyword evidence="1" id="KW-0472">Membrane</keyword>
<feature type="transmembrane region" description="Helical" evidence="1">
    <location>
        <begin position="144"/>
        <end position="164"/>
    </location>
</feature>
<name>A0A9D1EK07_9FIRM</name>
<proteinExistence type="predicted"/>
<dbReference type="EMBL" id="DVHU01000059">
    <property type="protein sequence ID" value="HIR93029.1"/>
    <property type="molecule type" value="Genomic_DNA"/>
</dbReference>
<organism evidence="2 3">
    <name type="scientific">Candidatus Egerieimonas intestinavium</name>
    <dbReference type="NCBI Taxonomy" id="2840777"/>
    <lineage>
        <taxon>Bacteria</taxon>
        <taxon>Bacillati</taxon>
        <taxon>Bacillota</taxon>
        <taxon>Clostridia</taxon>
        <taxon>Lachnospirales</taxon>
        <taxon>Lachnospiraceae</taxon>
        <taxon>Lachnospiraceae incertae sedis</taxon>
        <taxon>Candidatus Egerieimonas</taxon>
    </lineage>
</organism>
<comment type="caution">
    <text evidence="2">The sequence shown here is derived from an EMBL/GenBank/DDBJ whole genome shotgun (WGS) entry which is preliminary data.</text>
</comment>
<feature type="transmembrane region" description="Helical" evidence="1">
    <location>
        <begin position="176"/>
        <end position="195"/>
    </location>
</feature>
<evidence type="ECO:0000313" key="3">
    <source>
        <dbReference type="Proteomes" id="UP000886841"/>
    </source>
</evidence>
<sequence>MNYLWGGMILVGILYGALTGNLEAVTEAALESAREAVNLCVVMAGVMALWVGIMKIAEKSGLIGQITRKMGPFLNFLFPRIPENHPCRQYIASNIIANILGLGWAATPAGLKAMEELENLEEDRRRGVLPGPAREKGWASNEMCIFLIINVSSLQLIPVSVIAYRSQYGSPSPAAIVGPALAATAISTVAALAFCKWKDRR</sequence>
<keyword evidence="1" id="KW-1133">Transmembrane helix</keyword>
<reference evidence="2" key="2">
    <citation type="journal article" date="2021" name="PeerJ">
        <title>Extensive microbial diversity within the chicken gut microbiome revealed by metagenomics and culture.</title>
        <authorList>
            <person name="Gilroy R."/>
            <person name="Ravi A."/>
            <person name="Getino M."/>
            <person name="Pursley I."/>
            <person name="Horton D.L."/>
            <person name="Alikhan N.F."/>
            <person name="Baker D."/>
            <person name="Gharbi K."/>
            <person name="Hall N."/>
            <person name="Watson M."/>
            <person name="Adriaenssens E.M."/>
            <person name="Foster-Nyarko E."/>
            <person name="Jarju S."/>
            <person name="Secka A."/>
            <person name="Antonio M."/>
            <person name="Oren A."/>
            <person name="Chaudhuri R.R."/>
            <person name="La Ragione R."/>
            <person name="Hildebrand F."/>
            <person name="Pallen M.J."/>
        </authorList>
    </citation>
    <scope>NUCLEOTIDE SEQUENCE</scope>
    <source>
        <strain evidence="2">ChiSxjej1B13-7041</strain>
    </source>
</reference>
<protein>
    <submittedName>
        <fullName evidence="2">Nucleoside recognition protein</fullName>
    </submittedName>
</protein>
<gene>
    <name evidence="2" type="ORF">IAB98_06390</name>
</gene>
<reference evidence="2" key="1">
    <citation type="submission" date="2020-10" db="EMBL/GenBank/DDBJ databases">
        <authorList>
            <person name="Gilroy R."/>
        </authorList>
    </citation>
    <scope>NUCLEOTIDE SEQUENCE</scope>
    <source>
        <strain evidence="2">ChiSxjej1B13-7041</strain>
    </source>
</reference>
<keyword evidence="1" id="KW-0812">Transmembrane</keyword>
<feature type="transmembrane region" description="Helical" evidence="1">
    <location>
        <begin position="35"/>
        <end position="53"/>
    </location>
</feature>
<dbReference type="Proteomes" id="UP000886841">
    <property type="component" value="Unassembled WGS sequence"/>
</dbReference>
<dbReference type="AlphaFoldDB" id="A0A9D1EK07"/>
<evidence type="ECO:0000313" key="2">
    <source>
        <dbReference type="EMBL" id="HIR93029.1"/>
    </source>
</evidence>
<accession>A0A9D1EK07</accession>
<evidence type="ECO:0000256" key="1">
    <source>
        <dbReference type="SAM" id="Phobius"/>
    </source>
</evidence>